<dbReference type="InterPro" id="IPR052526">
    <property type="entry name" value="HTH-type_Bedaq_tolerance"/>
</dbReference>
<protein>
    <submittedName>
        <fullName evidence="2">DNA-binding transcriptional repressor MarR</fullName>
    </submittedName>
</protein>
<dbReference type="Gene3D" id="1.10.10.10">
    <property type="entry name" value="Winged helix-like DNA-binding domain superfamily/Winged helix DNA-binding domain"/>
    <property type="match status" value="1"/>
</dbReference>
<dbReference type="InterPro" id="IPR036390">
    <property type="entry name" value="WH_DNA-bd_sf"/>
</dbReference>
<proteinExistence type="predicted"/>
<reference evidence="2 3" key="1">
    <citation type="submission" date="2019-04" db="EMBL/GenBank/DDBJ databases">
        <title>Corynebacterium endometrii sp. nov., isolated from the uterus of a cow with endometritis.</title>
        <authorList>
            <person name="Ballas P."/>
            <person name="Ruckert C."/>
            <person name="Wagener K."/>
            <person name="Drillich M."/>
            <person name="Kaempfer P."/>
            <person name="Busse H.-J."/>
            <person name="Ehling-Schulz M."/>
        </authorList>
    </citation>
    <scope>NUCLEOTIDE SEQUENCE [LARGE SCALE GENOMIC DNA]</scope>
    <source>
        <strain evidence="2 3">LMM-1653</strain>
    </source>
</reference>
<dbReference type="PROSITE" id="PS50995">
    <property type="entry name" value="HTH_MARR_2"/>
    <property type="match status" value="1"/>
</dbReference>
<dbReference type="Pfam" id="PF12802">
    <property type="entry name" value="MarR_2"/>
    <property type="match status" value="1"/>
</dbReference>
<dbReference type="GO" id="GO:0003677">
    <property type="term" value="F:DNA binding"/>
    <property type="evidence" value="ECO:0007669"/>
    <property type="project" value="UniProtKB-KW"/>
</dbReference>
<sequence length="125" mass="13705">MVSQISRQIKRSSRQLPLAPHQMRALRIIAEGDVRPARLAEQLKITPRAVTDVVDALTAEGLVATAPDPADRRAKIVTATDAGISHLEATRQARARISQRMFGALSPAEQEELYTLLSRVLEDSP</sequence>
<dbReference type="InterPro" id="IPR036388">
    <property type="entry name" value="WH-like_DNA-bd_sf"/>
</dbReference>
<gene>
    <name evidence="2" type="ORF">CENDO_10460</name>
</gene>
<name>A0A4P7QI58_9CORY</name>
<feature type="domain" description="HTH marR-type" evidence="1">
    <location>
        <begin position="1"/>
        <end position="122"/>
    </location>
</feature>
<evidence type="ECO:0000259" key="1">
    <source>
        <dbReference type="PROSITE" id="PS50995"/>
    </source>
</evidence>
<dbReference type="SMART" id="SM00347">
    <property type="entry name" value="HTH_MARR"/>
    <property type="match status" value="1"/>
</dbReference>
<dbReference type="EMBL" id="CP039247">
    <property type="protein sequence ID" value="QCB29345.1"/>
    <property type="molecule type" value="Genomic_DNA"/>
</dbReference>
<keyword evidence="3" id="KW-1185">Reference proteome</keyword>
<evidence type="ECO:0000313" key="2">
    <source>
        <dbReference type="EMBL" id="QCB29345.1"/>
    </source>
</evidence>
<dbReference type="PRINTS" id="PR00598">
    <property type="entry name" value="HTHMARR"/>
</dbReference>
<dbReference type="AlphaFoldDB" id="A0A4P7QI58"/>
<accession>A0A4P7QI58</accession>
<dbReference type="KEGG" id="cee:CENDO_10460"/>
<dbReference type="InterPro" id="IPR000835">
    <property type="entry name" value="HTH_MarR-typ"/>
</dbReference>
<organism evidence="2 3">
    <name type="scientific">Corynebacterium endometrii</name>
    <dbReference type="NCBI Taxonomy" id="2488819"/>
    <lineage>
        <taxon>Bacteria</taxon>
        <taxon>Bacillati</taxon>
        <taxon>Actinomycetota</taxon>
        <taxon>Actinomycetes</taxon>
        <taxon>Mycobacteriales</taxon>
        <taxon>Corynebacteriaceae</taxon>
        <taxon>Corynebacterium</taxon>
    </lineage>
</organism>
<dbReference type="PANTHER" id="PTHR39515:SF2">
    <property type="entry name" value="HTH-TYPE TRANSCRIPTIONAL REGULATOR RV0880"/>
    <property type="match status" value="1"/>
</dbReference>
<keyword evidence="2" id="KW-0238">DNA-binding</keyword>
<dbReference type="PANTHER" id="PTHR39515">
    <property type="entry name" value="CONSERVED PROTEIN"/>
    <property type="match status" value="1"/>
</dbReference>
<dbReference type="GO" id="GO:0003700">
    <property type="term" value="F:DNA-binding transcription factor activity"/>
    <property type="evidence" value="ECO:0007669"/>
    <property type="project" value="InterPro"/>
</dbReference>
<dbReference type="SUPFAM" id="SSF46785">
    <property type="entry name" value="Winged helix' DNA-binding domain"/>
    <property type="match status" value="1"/>
</dbReference>
<dbReference type="Proteomes" id="UP000296352">
    <property type="component" value="Chromosome"/>
</dbReference>
<evidence type="ECO:0000313" key="3">
    <source>
        <dbReference type="Proteomes" id="UP000296352"/>
    </source>
</evidence>